<accession>A0A841LEM3</accession>
<feature type="transmembrane region" description="Helical" evidence="2">
    <location>
        <begin position="12"/>
        <end position="37"/>
    </location>
</feature>
<evidence type="ECO:0000256" key="1">
    <source>
        <dbReference type="ARBA" id="ARBA00023002"/>
    </source>
</evidence>
<protein>
    <submittedName>
        <fullName evidence="4">Glycine/D-amino acid oxidase-like deaminating enzyme</fullName>
    </submittedName>
</protein>
<dbReference type="PANTHER" id="PTHR13847">
    <property type="entry name" value="SARCOSINE DEHYDROGENASE-RELATED"/>
    <property type="match status" value="1"/>
</dbReference>
<dbReference type="RefSeq" id="WP_184200298.1">
    <property type="nucleotide sequence ID" value="NZ_JACIIV010000017.1"/>
</dbReference>
<keyword evidence="5" id="KW-1185">Reference proteome</keyword>
<dbReference type="GO" id="GO:0016491">
    <property type="term" value="F:oxidoreductase activity"/>
    <property type="evidence" value="ECO:0007669"/>
    <property type="project" value="UniProtKB-KW"/>
</dbReference>
<evidence type="ECO:0000256" key="2">
    <source>
        <dbReference type="SAM" id="Phobius"/>
    </source>
</evidence>
<reference evidence="4 5" key="1">
    <citation type="submission" date="2020-08" db="EMBL/GenBank/DDBJ databases">
        <title>Genomic Encyclopedia of Type Strains, Phase IV (KMG-IV): sequencing the most valuable type-strain genomes for metagenomic binning, comparative biology and taxonomic classification.</title>
        <authorList>
            <person name="Goeker M."/>
        </authorList>
    </citation>
    <scope>NUCLEOTIDE SEQUENCE [LARGE SCALE GENOMIC DNA]</scope>
    <source>
        <strain evidence="4 5">DSM 102189</strain>
    </source>
</reference>
<dbReference type="InterPro" id="IPR036188">
    <property type="entry name" value="FAD/NAD-bd_sf"/>
</dbReference>
<dbReference type="PANTHER" id="PTHR13847:SF287">
    <property type="entry name" value="FAD-DEPENDENT OXIDOREDUCTASE DOMAIN-CONTAINING PROTEIN 1"/>
    <property type="match status" value="1"/>
</dbReference>
<evidence type="ECO:0000313" key="4">
    <source>
        <dbReference type="EMBL" id="MBB6228265.1"/>
    </source>
</evidence>
<feature type="domain" description="FAD dependent oxidoreductase" evidence="3">
    <location>
        <begin position="11"/>
        <end position="361"/>
    </location>
</feature>
<name>A0A841LEM3_9SPHN</name>
<proteinExistence type="predicted"/>
<dbReference type="EMBL" id="JACIIV010000017">
    <property type="protein sequence ID" value="MBB6228265.1"/>
    <property type="molecule type" value="Genomic_DNA"/>
</dbReference>
<dbReference type="Pfam" id="PF01266">
    <property type="entry name" value="DAO"/>
    <property type="match status" value="1"/>
</dbReference>
<dbReference type="Gene3D" id="3.30.9.10">
    <property type="entry name" value="D-Amino Acid Oxidase, subunit A, domain 2"/>
    <property type="match status" value="1"/>
</dbReference>
<comment type="caution">
    <text evidence="4">The sequence shown here is derived from an EMBL/GenBank/DDBJ whole genome shotgun (WGS) entry which is preliminary data.</text>
</comment>
<keyword evidence="1" id="KW-0560">Oxidoreductase</keyword>
<gene>
    <name evidence="4" type="ORF">FHS79_002450</name>
</gene>
<keyword evidence="2" id="KW-0812">Transmembrane</keyword>
<dbReference type="SUPFAM" id="SSF51905">
    <property type="entry name" value="FAD/NAD(P)-binding domain"/>
    <property type="match status" value="1"/>
</dbReference>
<keyword evidence="2" id="KW-1133">Transmembrane helix</keyword>
<dbReference type="GO" id="GO:0005737">
    <property type="term" value="C:cytoplasm"/>
    <property type="evidence" value="ECO:0007669"/>
    <property type="project" value="TreeGrafter"/>
</dbReference>
<organism evidence="4 5">
    <name type="scientific">Polymorphobacter multimanifer</name>
    <dbReference type="NCBI Taxonomy" id="1070431"/>
    <lineage>
        <taxon>Bacteria</taxon>
        <taxon>Pseudomonadati</taxon>
        <taxon>Pseudomonadota</taxon>
        <taxon>Alphaproteobacteria</taxon>
        <taxon>Sphingomonadales</taxon>
        <taxon>Sphingosinicellaceae</taxon>
        <taxon>Polymorphobacter</taxon>
    </lineage>
</organism>
<dbReference type="InterPro" id="IPR006076">
    <property type="entry name" value="FAD-dep_OxRdtase"/>
</dbReference>
<dbReference type="Gene3D" id="3.50.50.60">
    <property type="entry name" value="FAD/NAD(P)-binding domain"/>
    <property type="match status" value="1"/>
</dbReference>
<evidence type="ECO:0000259" key="3">
    <source>
        <dbReference type="Pfam" id="PF01266"/>
    </source>
</evidence>
<evidence type="ECO:0000313" key="5">
    <source>
        <dbReference type="Proteomes" id="UP000538147"/>
    </source>
</evidence>
<dbReference type="Proteomes" id="UP000538147">
    <property type="component" value="Unassembled WGS sequence"/>
</dbReference>
<sequence>MTPRLPQRAETVVIGGGIVGTCIAGFLAEAGMAVTLLDSGHAAGSTSNAGSLHVQMQSRFMRLYPAQVPGLEAQLPLYPLAVRFWAELGARLGLDFEMKLTGGLMVAESEEQLAFLGHKAARERALGLDVEILGRSDVERMAPYLGPAIVGAELCRDEGKLNPLAANKALAGWTRGLGVDRRPGVRVTAVAADTDGFVVESDAGRMACRRLVIAAAWDSGRLAAPFGLAIPSVAEPLNIAITEPASPLIGHLVQHADRMITLKQLGSGQVVIGGGWPALPAAGNAAPGLELDSLIASATLGLHVVPALGQLRILRCWAGNNTVVDGRGVLGRVAGHPGLAVAIPGDAGYTLGPLAARMVADDILGRAPMVDIEQFRPERFNVALPAQAAGDGGGNGQ</sequence>
<keyword evidence="2" id="KW-0472">Membrane</keyword>
<dbReference type="AlphaFoldDB" id="A0A841LEM3"/>